<dbReference type="NCBIfam" id="NF033516">
    <property type="entry name" value="transpos_IS3"/>
    <property type="match status" value="1"/>
</dbReference>
<dbReference type="GO" id="GO:0003676">
    <property type="term" value="F:nucleic acid binding"/>
    <property type="evidence" value="ECO:0007669"/>
    <property type="project" value="InterPro"/>
</dbReference>
<dbReference type="EMBL" id="CP042425">
    <property type="protein sequence ID" value="QEL16848.1"/>
    <property type="molecule type" value="Genomic_DNA"/>
</dbReference>
<dbReference type="Proteomes" id="UP000324974">
    <property type="component" value="Chromosome"/>
</dbReference>
<feature type="domain" description="Integrase catalytic" evidence="1">
    <location>
        <begin position="122"/>
        <end position="285"/>
    </location>
</feature>
<proteinExistence type="predicted"/>
<gene>
    <name evidence="2" type="ORF">PX52LOC_03822</name>
</gene>
<accession>A0A5C1AIP8</accession>
<dbReference type="Pfam" id="PF13276">
    <property type="entry name" value="HTH_21"/>
    <property type="match status" value="1"/>
</dbReference>
<evidence type="ECO:0000259" key="1">
    <source>
        <dbReference type="PROSITE" id="PS50994"/>
    </source>
</evidence>
<reference evidence="3" key="1">
    <citation type="submission" date="2019-08" db="EMBL/GenBank/DDBJ databases">
        <title>Limnoglobus roseus gen. nov., sp. nov., a novel freshwater planctomycete with a giant genome from the family Gemmataceae.</title>
        <authorList>
            <person name="Kulichevskaya I.S."/>
            <person name="Naumoff D.G."/>
            <person name="Miroshnikov K."/>
            <person name="Ivanova A."/>
            <person name="Philippov D.A."/>
            <person name="Hakobyan A."/>
            <person name="Rijpstra I.C."/>
            <person name="Sinninghe Damste J.S."/>
            <person name="Liesack W."/>
            <person name="Dedysh S.N."/>
        </authorList>
    </citation>
    <scope>NUCLEOTIDE SEQUENCE [LARGE SCALE GENOMIC DNA]</scope>
    <source>
        <strain evidence="3">PX52</strain>
    </source>
</reference>
<name>A0A5C1AIP8_9BACT</name>
<dbReference type="InterPro" id="IPR012337">
    <property type="entry name" value="RNaseH-like_sf"/>
</dbReference>
<dbReference type="PANTHER" id="PTHR46889:SF4">
    <property type="entry name" value="TRANSPOSASE INSO FOR INSERTION SEQUENCE ELEMENT IS911B-RELATED"/>
    <property type="match status" value="1"/>
</dbReference>
<dbReference type="InterPro" id="IPR050900">
    <property type="entry name" value="Transposase_IS3/IS150/IS904"/>
</dbReference>
<dbReference type="PROSITE" id="PS50994">
    <property type="entry name" value="INTEGRASE"/>
    <property type="match status" value="1"/>
</dbReference>
<sequence>MIFAWIEERRGEYPIAALCRALGVSRSGYYARANRPRSPTAVRRDELVGRMRAVHAEVRGRYGSPRLAVELKARGVACCVNTVAKAMKAHGLRAKTVKRFVRTTDSNHRHPVSENVLDRGFTAAGPNEKWAMDITYIPTLEGWLFLALVVDLFSRRIVGWAMAEAMTSRLVVDALDLAVGQRDVPAGLIAHSDRESPYASAHYQAELRRHGMVWSMSGVGQCWDNAVVESTFGRLKQELVHGETYATRDAARASIFEYVEVFYNRVRRHSTLGYVSPAEFERTHDPNNR</sequence>
<dbReference type="InterPro" id="IPR001584">
    <property type="entry name" value="Integrase_cat-core"/>
</dbReference>
<dbReference type="RefSeq" id="WP_168219089.1">
    <property type="nucleotide sequence ID" value="NZ_CP042425.1"/>
</dbReference>
<keyword evidence="3" id="KW-1185">Reference proteome</keyword>
<organism evidence="2 3">
    <name type="scientific">Limnoglobus roseus</name>
    <dbReference type="NCBI Taxonomy" id="2598579"/>
    <lineage>
        <taxon>Bacteria</taxon>
        <taxon>Pseudomonadati</taxon>
        <taxon>Planctomycetota</taxon>
        <taxon>Planctomycetia</taxon>
        <taxon>Gemmatales</taxon>
        <taxon>Gemmataceae</taxon>
        <taxon>Limnoglobus</taxon>
    </lineage>
</organism>
<dbReference type="PANTHER" id="PTHR46889">
    <property type="entry name" value="TRANSPOSASE INSF FOR INSERTION SEQUENCE IS3B-RELATED"/>
    <property type="match status" value="1"/>
</dbReference>
<dbReference type="Pfam" id="PF00665">
    <property type="entry name" value="rve"/>
    <property type="match status" value="1"/>
</dbReference>
<dbReference type="Pfam" id="PF13333">
    <property type="entry name" value="rve_2"/>
    <property type="match status" value="1"/>
</dbReference>
<evidence type="ECO:0000313" key="2">
    <source>
        <dbReference type="EMBL" id="QEL16848.1"/>
    </source>
</evidence>
<dbReference type="InterPro" id="IPR048020">
    <property type="entry name" value="Transpos_IS3"/>
</dbReference>
<dbReference type="GO" id="GO:0015074">
    <property type="term" value="P:DNA integration"/>
    <property type="evidence" value="ECO:0007669"/>
    <property type="project" value="InterPro"/>
</dbReference>
<dbReference type="AlphaFoldDB" id="A0A5C1AIP8"/>
<dbReference type="InterPro" id="IPR025948">
    <property type="entry name" value="HTH-like_dom"/>
</dbReference>
<dbReference type="Gene3D" id="3.30.420.10">
    <property type="entry name" value="Ribonuclease H-like superfamily/Ribonuclease H"/>
    <property type="match status" value="1"/>
</dbReference>
<dbReference type="KEGG" id="lrs:PX52LOC_03822"/>
<evidence type="ECO:0000313" key="3">
    <source>
        <dbReference type="Proteomes" id="UP000324974"/>
    </source>
</evidence>
<protein>
    <submittedName>
        <fullName evidence="2">IS3 family transposase</fullName>
    </submittedName>
</protein>
<dbReference type="SUPFAM" id="SSF53098">
    <property type="entry name" value="Ribonuclease H-like"/>
    <property type="match status" value="1"/>
</dbReference>
<dbReference type="InterPro" id="IPR036397">
    <property type="entry name" value="RNaseH_sf"/>
</dbReference>